<dbReference type="PRINTS" id="PR00111">
    <property type="entry name" value="ABHYDROLASE"/>
</dbReference>
<evidence type="ECO:0000313" key="4">
    <source>
        <dbReference type="EMBL" id="SDD39620.1"/>
    </source>
</evidence>
<keyword evidence="5" id="KW-1185">Reference proteome</keyword>
<comment type="similarity">
    <text evidence="1">Belongs to the AB hydrolase superfamily.</text>
</comment>
<dbReference type="PANTHER" id="PTHR43798:SF14">
    <property type="entry name" value="SERINE HYDROLASE-LIKE PROTEIN DDB_G0286239"/>
    <property type="match status" value="1"/>
</dbReference>
<dbReference type="InterPro" id="IPR050266">
    <property type="entry name" value="AB_hydrolase_sf"/>
</dbReference>
<dbReference type="InterPro" id="IPR029058">
    <property type="entry name" value="AB_hydrolase_fold"/>
</dbReference>
<reference evidence="4 5" key="1">
    <citation type="submission" date="2016-10" db="EMBL/GenBank/DDBJ databases">
        <authorList>
            <person name="de Groot N.N."/>
        </authorList>
    </citation>
    <scope>NUCLEOTIDE SEQUENCE [LARGE SCALE GENOMIC DNA]</scope>
    <source>
        <strain evidence="4 5">CGMCC 4.5506</strain>
    </source>
</reference>
<evidence type="ECO:0000256" key="2">
    <source>
        <dbReference type="ARBA" id="ARBA00022801"/>
    </source>
</evidence>
<keyword evidence="2" id="KW-0378">Hydrolase</keyword>
<evidence type="ECO:0000259" key="3">
    <source>
        <dbReference type="Pfam" id="PF00561"/>
    </source>
</evidence>
<name>A0A1G6UDY5_9PSEU</name>
<dbReference type="GO" id="GO:0016787">
    <property type="term" value="F:hydrolase activity"/>
    <property type="evidence" value="ECO:0007669"/>
    <property type="project" value="UniProtKB-KW"/>
</dbReference>
<dbReference type="AlphaFoldDB" id="A0A1G6UDY5"/>
<dbReference type="InterPro" id="IPR000073">
    <property type="entry name" value="AB_hydrolase_1"/>
</dbReference>
<dbReference type="STRING" id="530584.SAMN05421630_10824"/>
<dbReference type="Pfam" id="PF00561">
    <property type="entry name" value="Abhydrolase_1"/>
    <property type="match status" value="1"/>
</dbReference>
<dbReference type="Proteomes" id="UP000199494">
    <property type="component" value="Unassembled WGS sequence"/>
</dbReference>
<dbReference type="SUPFAM" id="SSF53474">
    <property type="entry name" value="alpha/beta-Hydrolases"/>
    <property type="match status" value="1"/>
</dbReference>
<dbReference type="Gene3D" id="3.40.50.1820">
    <property type="entry name" value="alpha/beta hydrolase"/>
    <property type="match status" value="1"/>
</dbReference>
<organism evidence="4 5">
    <name type="scientific">Prauserella marina</name>
    <dbReference type="NCBI Taxonomy" id="530584"/>
    <lineage>
        <taxon>Bacteria</taxon>
        <taxon>Bacillati</taxon>
        <taxon>Actinomycetota</taxon>
        <taxon>Actinomycetes</taxon>
        <taxon>Pseudonocardiales</taxon>
        <taxon>Pseudonocardiaceae</taxon>
        <taxon>Prauserella</taxon>
    </lineage>
</organism>
<protein>
    <submittedName>
        <fullName evidence="4">Pimeloyl-ACP methyl ester carboxylesterase</fullName>
    </submittedName>
</protein>
<proteinExistence type="inferred from homology"/>
<evidence type="ECO:0000256" key="1">
    <source>
        <dbReference type="ARBA" id="ARBA00008645"/>
    </source>
</evidence>
<sequence>MGAEEFAVRLPRGGMTLRGKRTGDPEGAPVLCLHGWLDNCASFDALADRLPETDLLAIDLPGHGFSDPITSATCQYADYVAAVLELAHTLGWQRFRLIGHSLGGALASLIAGTHPGAVERLVLIDAIGPLPARPEDSVAALAGYLTEYLKGHRSPVYRTRAQAVKARVKLADILLSTAEVLVERDLREVEGGYTWRHDPRLKKSLPRGFTEEQVLAFLSAITAPSLLVRAERTALREDFYPRRFETVPGLRVVTLPGGHHLHVENPDQVAGVIRDFLGFSPGW</sequence>
<dbReference type="EMBL" id="FMZE01000008">
    <property type="protein sequence ID" value="SDD39620.1"/>
    <property type="molecule type" value="Genomic_DNA"/>
</dbReference>
<feature type="domain" description="AB hydrolase-1" evidence="3">
    <location>
        <begin position="29"/>
        <end position="142"/>
    </location>
</feature>
<dbReference type="GO" id="GO:0016020">
    <property type="term" value="C:membrane"/>
    <property type="evidence" value="ECO:0007669"/>
    <property type="project" value="TreeGrafter"/>
</dbReference>
<dbReference type="RefSeq" id="WP_091807578.1">
    <property type="nucleotide sequence ID" value="NZ_CP016353.1"/>
</dbReference>
<dbReference type="PANTHER" id="PTHR43798">
    <property type="entry name" value="MONOACYLGLYCEROL LIPASE"/>
    <property type="match status" value="1"/>
</dbReference>
<gene>
    <name evidence="4" type="ORF">SAMN05421630_10824</name>
</gene>
<accession>A0A1G6UDY5</accession>
<evidence type="ECO:0000313" key="5">
    <source>
        <dbReference type="Proteomes" id="UP000199494"/>
    </source>
</evidence>
<dbReference type="OrthoDB" id="3371334at2"/>